<protein>
    <submittedName>
        <fullName evidence="7">NADPH-dependent FMN reductase</fullName>
    </submittedName>
</protein>
<comment type="cofactor">
    <cofactor evidence="2">
        <name>[4Fe-4S] cluster</name>
        <dbReference type="ChEBI" id="CHEBI:49883"/>
    </cofactor>
</comment>
<name>C9REQ7_METVM</name>
<keyword evidence="3" id="KW-0285">Flavoprotein</keyword>
<proteinExistence type="inferred from homology"/>
<evidence type="ECO:0000256" key="5">
    <source>
        <dbReference type="ARBA" id="ARBA00038292"/>
    </source>
</evidence>
<dbReference type="HOGENOM" id="CLU_050993_3_0_2"/>
<evidence type="ECO:0000256" key="4">
    <source>
        <dbReference type="ARBA" id="ARBA00022643"/>
    </source>
</evidence>
<dbReference type="GO" id="GO:0016491">
    <property type="term" value="F:oxidoreductase activity"/>
    <property type="evidence" value="ECO:0007669"/>
    <property type="project" value="InterPro"/>
</dbReference>
<dbReference type="STRING" id="579137.Metvu_0192"/>
<dbReference type="EMBL" id="CP001787">
    <property type="protein sequence ID" value="ACX72059.1"/>
    <property type="molecule type" value="Genomic_DNA"/>
</dbReference>
<dbReference type="OrthoDB" id="9059at2157"/>
<comment type="similarity">
    <text evidence="5">Belongs to the SsuE family. Isf subfamily.</text>
</comment>
<dbReference type="eggNOG" id="arCOG02573">
    <property type="taxonomic scope" value="Archaea"/>
</dbReference>
<comment type="cofactor">
    <cofactor evidence="1">
        <name>FMN</name>
        <dbReference type="ChEBI" id="CHEBI:58210"/>
    </cofactor>
</comment>
<dbReference type="Gene3D" id="3.40.50.360">
    <property type="match status" value="1"/>
</dbReference>
<dbReference type="RefSeq" id="WP_012819605.1">
    <property type="nucleotide sequence ID" value="NC_013407.1"/>
</dbReference>
<evidence type="ECO:0000256" key="2">
    <source>
        <dbReference type="ARBA" id="ARBA00001966"/>
    </source>
</evidence>
<dbReference type="AlphaFoldDB" id="C9REQ7"/>
<reference evidence="7" key="1">
    <citation type="submission" date="2009-10" db="EMBL/GenBank/DDBJ databases">
        <title>Complete sequence of chromosome of Methanocaldococcus vulcanius M7.</title>
        <authorList>
            <consortium name="US DOE Joint Genome Institute"/>
            <person name="Lucas S."/>
            <person name="Copeland A."/>
            <person name="Lapidus A."/>
            <person name="Glavina del Rio T."/>
            <person name="Dalin E."/>
            <person name="Tice H."/>
            <person name="Bruce D."/>
            <person name="Goodwin L."/>
            <person name="Pitluck S."/>
            <person name="Lcollab F.I."/>
            <person name="Brettin T."/>
            <person name="Detter J.C."/>
            <person name="Han C."/>
            <person name="Tapia R."/>
            <person name="Kuske C.R."/>
            <person name="Schmutz J."/>
            <person name="Larimer F."/>
            <person name="Land M."/>
            <person name="Hauser L."/>
            <person name="Kyrpides N."/>
            <person name="Ovchinikova G."/>
            <person name="Sieprawska-Lupa M."/>
            <person name="Whitman W.B."/>
            <person name="Woyke T."/>
        </authorList>
    </citation>
    <scope>NUCLEOTIDE SEQUENCE [LARGE SCALE GENOMIC DNA]</scope>
    <source>
        <strain evidence="7">M7</strain>
    </source>
</reference>
<dbReference type="Pfam" id="PF03358">
    <property type="entry name" value="FMN_red"/>
    <property type="match status" value="1"/>
</dbReference>
<keyword evidence="8" id="KW-1185">Reference proteome</keyword>
<organism evidence="7 8">
    <name type="scientific">Methanocaldococcus vulcanius (strain ATCC 700851 / DSM 12094 / M7)</name>
    <name type="common">Methanococcus vulcanius</name>
    <dbReference type="NCBI Taxonomy" id="579137"/>
    <lineage>
        <taxon>Archaea</taxon>
        <taxon>Methanobacteriati</taxon>
        <taxon>Methanobacteriota</taxon>
        <taxon>Methanomada group</taxon>
        <taxon>Methanococci</taxon>
        <taxon>Methanococcales</taxon>
        <taxon>Methanocaldococcaceae</taxon>
        <taxon>Methanocaldococcus</taxon>
    </lineage>
</organism>
<evidence type="ECO:0000259" key="6">
    <source>
        <dbReference type="Pfam" id="PF03358"/>
    </source>
</evidence>
<feature type="domain" description="NADPH-dependent FMN reductase-like" evidence="6">
    <location>
        <begin position="1"/>
        <end position="148"/>
    </location>
</feature>
<dbReference type="PANTHER" id="PTHR43278">
    <property type="entry name" value="NAD(P)H-DEPENDENT FMN-CONTAINING OXIDOREDUCTASE YWQN-RELATED"/>
    <property type="match status" value="1"/>
</dbReference>
<dbReference type="GeneID" id="8512520"/>
<dbReference type="KEGG" id="mvu:Metvu_0192"/>
<evidence type="ECO:0000313" key="8">
    <source>
        <dbReference type="Proteomes" id="UP000002063"/>
    </source>
</evidence>
<dbReference type="InterPro" id="IPR029039">
    <property type="entry name" value="Flavoprotein-like_sf"/>
</dbReference>
<evidence type="ECO:0000256" key="1">
    <source>
        <dbReference type="ARBA" id="ARBA00001917"/>
    </source>
</evidence>
<dbReference type="PANTHER" id="PTHR43278:SF1">
    <property type="entry name" value="IRON-SULFUR FLAVOPROTEIN MJ1083"/>
    <property type="match status" value="1"/>
</dbReference>
<evidence type="ECO:0000256" key="3">
    <source>
        <dbReference type="ARBA" id="ARBA00022630"/>
    </source>
</evidence>
<accession>C9REQ7</accession>
<sequence>MKVIGISGSPRPEGNTTLLVKEALKVIENEGIDVEFISLANKELNPCIGCNLCKEEGKCPIIDDVEEILEKMKEADGIILGSPVYFGGVSAQLKMLMDRSRPLRIGFQLKNKVGGAIAVGASRNGGQETTIQQIHNFFLIHASIVVGDSDPTAHYGGTGVGKSPEDCKNDTIGLETARNLGKKVAEVVKLINKK</sequence>
<dbReference type="SUPFAM" id="SSF52218">
    <property type="entry name" value="Flavoproteins"/>
    <property type="match status" value="1"/>
</dbReference>
<gene>
    <name evidence="7" type="ordered locus">Metvu_0192</name>
</gene>
<dbReference type="InterPro" id="IPR051796">
    <property type="entry name" value="ISF_SsuE-like"/>
</dbReference>
<dbReference type="InterPro" id="IPR005025">
    <property type="entry name" value="FMN_Rdtase-like_dom"/>
</dbReference>
<dbReference type="Proteomes" id="UP000002063">
    <property type="component" value="Chromosome"/>
</dbReference>
<evidence type="ECO:0000313" key="7">
    <source>
        <dbReference type="EMBL" id="ACX72059.1"/>
    </source>
</evidence>
<keyword evidence="4" id="KW-0288">FMN</keyword>